<name>A0A3E1Y908_9BACT</name>
<evidence type="ECO:0000313" key="2">
    <source>
        <dbReference type="EMBL" id="RFS21831.1"/>
    </source>
</evidence>
<sequence>MSIFQSKMTVITETKLLQLRSFAASDDHFVLTLLNTPSWLKFIGDRKVRTLTDAQRYIMNNLLKMYKEQGYGAWVVVLKETNTPIGICGLFKRRYLEHPDLGFAFLPSAEGKGYAYEITKATLEYSQQELKLPLVYAITQPENQRSVNLLNRLGFAQHGTIQPPGEDSPLSLFRKLLFEGVQL</sequence>
<dbReference type="SUPFAM" id="SSF55729">
    <property type="entry name" value="Acyl-CoA N-acyltransferases (Nat)"/>
    <property type="match status" value="1"/>
</dbReference>
<dbReference type="PROSITE" id="PS51186">
    <property type="entry name" value="GNAT"/>
    <property type="match status" value="1"/>
</dbReference>
<accession>A0A3E1Y908</accession>
<proteinExistence type="predicted"/>
<dbReference type="InterPro" id="IPR016181">
    <property type="entry name" value="Acyl_CoA_acyltransferase"/>
</dbReference>
<dbReference type="Proteomes" id="UP000260644">
    <property type="component" value="Unassembled WGS sequence"/>
</dbReference>
<keyword evidence="3" id="KW-1185">Reference proteome</keyword>
<dbReference type="RefSeq" id="WP_116976432.1">
    <property type="nucleotide sequence ID" value="NZ_QPMM01000007.1"/>
</dbReference>
<dbReference type="Gene3D" id="3.40.630.30">
    <property type="match status" value="1"/>
</dbReference>
<feature type="domain" description="N-acetyltransferase" evidence="1">
    <location>
        <begin position="30"/>
        <end position="177"/>
    </location>
</feature>
<evidence type="ECO:0000313" key="3">
    <source>
        <dbReference type="Proteomes" id="UP000260644"/>
    </source>
</evidence>
<dbReference type="OrthoDB" id="9798081at2"/>
<organism evidence="2 3">
    <name type="scientific">Chitinophaga silvatica</name>
    <dbReference type="NCBI Taxonomy" id="2282649"/>
    <lineage>
        <taxon>Bacteria</taxon>
        <taxon>Pseudomonadati</taxon>
        <taxon>Bacteroidota</taxon>
        <taxon>Chitinophagia</taxon>
        <taxon>Chitinophagales</taxon>
        <taxon>Chitinophagaceae</taxon>
        <taxon>Chitinophaga</taxon>
    </lineage>
</organism>
<gene>
    <name evidence="2" type="ORF">DVR12_14335</name>
</gene>
<dbReference type="GO" id="GO:0016747">
    <property type="term" value="F:acyltransferase activity, transferring groups other than amino-acyl groups"/>
    <property type="evidence" value="ECO:0007669"/>
    <property type="project" value="InterPro"/>
</dbReference>
<reference evidence="2 3" key="1">
    <citation type="submission" date="2018-07" db="EMBL/GenBank/DDBJ databases">
        <title>Chitinophaga K2CV101002-2 sp. nov., isolated from a monsoon evergreen broad-leaved forest soil.</title>
        <authorList>
            <person name="Lv Y."/>
        </authorList>
    </citation>
    <scope>NUCLEOTIDE SEQUENCE [LARGE SCALE GENOMIC DNA]</scope>
    <source>
        <strain evidence="2 3">GDMCC 1.1288</strain>
    </source>
</reference>
<evidence type="ECO:0000259" key="1">
    <source>
        <dbReference type="PROSITE" id="PS51186"/>
    </source>
</evidence>
<dbReference type="InterPro" id="IPR000182">
    <property type="entry name" value="GNAT_dom"/>
</dbReference>
<keyword evidence="2" id="KW-0808">Transferase</keyword>
<dbReference type="Pfam" id="PF13302">
    <property type="entry name" value="Acetyltransf_3"/>
    <property type="match status" value="1"/>
</dbReference>
<dbReference type="PANTHER" id="PTHR43792:SF1">
    <property type="entry name" value="N-ACETYLTRANSFERASE DOMAIN-CONTAINING PROTEIN"/>
    <property type="match status" value="1"/>
</dbReference>
<dbReference type="InterPro" id="IPR051531">
    <property type="entry name" value="N-acetyltransferase"/>
</dbReference>
<dbReference type="PANTHER" id="PTHR43792">
    <property type="entry name" value="GNAT FAMILY, PUTATIVE (AFU_ORTHOLOGUE AFUA_3G00765)-RELATED-RELATED"/>
    <property type="match status" value="1"/>
</dbReference>
<protein>
    <submittedName>
        <fullName evidence="2">N-acetyltransferase</fullName>
    </submittedName>
</protein>
<dbReference type="AlphaFoldDB" id="A0A3E1Y908"/>
<dbReference type="EMBL" id="QPMM01000007">
    <property type="protein sequence ID" value="RFS21831.1"/>
    <property type="molecule type" value="Genomic_DNA"/>
</dbReference>
<comment type="caution">
    <text evidence="2">The sequence shown here is derived from an EMBL/GenBank/DDBJ whole genome shotgun (WGS) entry which is preliminary data.</text>
</comment>